<dbReference type="Proteomes" id="UP001302745">
    <property type="component" value="Unassembled WGS sequence"/>
</dbReference>
<dbReference type="PROSITE" id="PS50888">
    <property type="entry name" value="BHLH"/>
    <property type="match status" value="1"/>
</dbReference>
<dbReference type="SUPFAM" id="SSF47459">
    <property type="entry name" value="HLH, helix-loop-helix DNA-binding domain"/>
    <property type="match status" value="1"/>
</dbReference>
<evidence type="ECO:0000259" key="2">
    <source>
        <dbReference type="PROSITE" id="PS50888"/>
    </source>
</evidence>
<feature type="compositionally biased region" description="Basic and acidic residues" evidence="1">
    <location>
        <begin position="323"/>
        <end position="333"/>
    </location>
</feature>
<accession>A0AAN6VC78</accession>
<reference evidence="3" key="2">
    <citation type="submission" date="2023-05" db="EMBL/GenBank/DDBJ databases">
        <authorList>
            <consortium name="Lawrence Berkeley National Laboratory"/>
            <person name="Steindorff A."/>
            <person name="Hensen N."/>
            <person name="Bonometti L."/>
            <person name="Westerberg I."/>
            <person name="Brannstrom I.O."/>
            <person name="Guillou S."/>
            <person name="Cros-Aarteil S."/>
            <person name="Calhoun S."/>
            <person name="Haridas S."/>
            <person name="Kuo A."/>
            <person name="Mondo S."/>
            <person name="Pangilinan J."/>
            <person name="Riley R."/>
            <person name="Labutti K."/>
            <person name="Andreopoulos B."/>
            <person name="Lipzen A."/>
            <person name="Chen C."/>
            <person name="Yanf M."/>
            <person name="Daum C."/>
            <person name="Ng V."/>
            <person name="Clum A."/>
            <person name="Ohm R."/>
            <person name="Martin F."/>
            <person name="Silar P."/>
            <person name="Natvig D."/>
            <person name="Lalanne C."/>
            <person name="Gautier V."/>
            <person name="Ament-Velasquez S.L."/>
            <person name="Kruys A."/>
            <person name="Hutchinson M.I."/>
            <person name="Powell A.J."/>
            <person name="Barry K."/>
            <person name="Miller A.N."/>
            <person name="Grigoriev I.V."/>
            <person name="Debuchy R."/>
            <person name="Gladieux P."/>
            <person name="Thoren M.H."/>
            <person name="Johannesson H."/>
        </authorList>
    </citation>
    <scope>NUCLEOTIDE SEQUENCE</scope>
    <source>
        <strain evidence="3">CBS 538.74</strain>
    </source>
</reference>
<feature type="region of interest" description="Disordered" evidence="1">
    <location>
        <begin position="1"/>
        <end position="66"/>
    </location>
</feature>
<proteinExistence type="predicted"/>
<feature type="domain" description="BHLH" evidence="2">
    <location>
        <begin position="239"/>
        <end position="310"/>
    </location>
</feature>
<dbReference type="InterPro" id="IPR036638">
    <property type="entry name" value="HLH_DNA-bd_sf"/>
</dbReference>
<feature type="compositionally biased region" description="Basic residues" evidence="1">
    <location>
        <begin position="156"/>
        <end position="167"/>
    </location>
</feature>
<dbReference type="InterPro" id="IPR011598">
    <property type="entry name" value="bHLH_dom"/>
</dbReference>
<dbReference type="Pfam" id="PF00010">
    <property type="entry name" value="HLH"/>
    <property type="match status" value="1"/>
</dbReference>
<evidence type="ECO:0000313" key="4">
    <source>
        <dbReference type="Proteomes" id="UP001302745"/>
    </source>
</evidence>
<feature type="compositionally biased region" description="Basic and acidic residues" evidence="1">
    <location>
        <begin position="21"/>
        <end position="31"/>
    </location>
</feature>
<keyword evidence="4" id="KW-1185">Reference proteome</keyword>
<feature type="compositionally biased region" description="Polar residues" evidence="1">
    <location>
        <begin position="41"/>
        <end position="66"/>
    </location>
</feature>
<dbReference type="AlphaFoldDB" id="A0AAN6VC78"/>
<feature type="region of interest" description="Disordered" evidence="1">
    <location>
        <begin position="264"/>
        <end position="292"/>
    </location>
</feature>
<dbReference type="SMART" id="SM00353">
    <property type="entry name" value="HLH"/>
    <property type="match status" value="1"/>
</dbReference>
<dbReference type="GO" id="GO:0046983">
    <property type="term" value="F:protein dimerization activity"/>
    <property type="evidence" value="ECO:0007669"/>
    <property type="project" value="InterPro"/>
</dbReference>
<protein>
    <recommendedName>
        <fullName evidence="2">BHLH domain-containing protein</fullName>
    </recommendedName>
</protein>
<gene>
    <name evidence="3" type="ORF">C8A00DRAFT_38672</name>
</gene>
<feature type="region of interest" description="Disordered" evidence="1">
    <location>
        <begin position="323"/>
        <end position="358"/>
    </location>
</feature>
<reference evidence="3" key="1">
    <citation type="journal article" date="2023" name="Mol. Phylogenet. Evol.">
        <title>Genome-scale phylogeny and comparative genomics of the fungal order Sordariales.</title>
        <authorList>
            <person name="Hensen N."/>
            <person name="Bonometti L."/>
            <person name="Westerberg I."/>
            <person name="Brannstrom I.O."/>
            <person name="Guillou S."/>
            <person name="Cros-Aarteil S."/>
            <person name="Calhoun S."/>
            <person name="Haridas S."/>
            <person name="Kuo A."/>
            <person name="Mondo S."/>
            <person name="Pangilinan J."/>
            <person name="Riley R."/>
            <person name="LaButti K."/>
            <person name="Andreopoulos B."/>
            <person name="Lipzen A."/>
            <person name="Chen C."/>
            <person name="Yan M."/>
            <person name="Daum C."/>
            <person name="Ng V."/>
            <person name="Clum A."/>
            <person name="Steindorff A."/>
            <person name="Ohm R.A."/>
            <person name="Martin F."/>
            <person name="Silar P."/>
            <person name="Natvig D.O."/>
            <person name="Lalanne C."/>
            <person name="Gautier V."/>
            <person name="Ament-Velasquez S.L."/>
            <person name="Kruys A."/>
            <person name="Hutchinson M.I."/>
            <person name="Powell A.J."/>
            <person name="Barry K."/>
            <person name="Miller A.N."/>
            <person name="Grigoriev I.V."/>
            <person name="Debuchy R."/>
            <person name="Gladieux P."/>
            <person name="Hiltunen Thoren M."/>
            <person name="Johannesson H."/>
        </authorList>
    </citation>
    <scope>NUCLEOTIDE SEQUENCE</scope>
    <source>
        <strain evidence="3">CBS 538.74</strain>
    </source>
</reference>
<dbReference type="EMBL" id="MU857269">
    <property type="protein sequence ID" value="KAK4148742.1"/>
    <property type="molecule type" value="Genomic_DNA"/>
</dbReference>
<evidence type="ECO:0000256" key="1">
    <source>
        <dbReference type="SAM" id="MobiDB-lite"/>
    </source>
</evidence>
<evidence type="ECO:0000313" key="3">
    <source>
        <dbReference type="EMBL" id="KAK4148742.1"/>
    </source>
</evidence>
<name>A0AAN6VC78_9PEZI</name>
<sequence length="358" mass="39350">MQSAATGRRTYSPDFGAESSFPERHLDDDKAVFPGIRPDSHQSTVTKRQVSAPSSAPLGSQGWPTTQNGPFLDYSHIHSHGPLVGSNAIPAAFPQTTASLQGEWASFREQSHGGLFWQSTHSELNNAEDDSDSIQSPADSLEEFCPPLPTLSTTQKPRRRSTHRVTKLARTSAPVPTHHPAARSERPYIPDFDYNTDWLDPSDLTAAFLPQPNYDNNVNNGGEIEITYRDSSSSSKVDSKRIAHKLSEKSRRNRLTVAIREIQKLLPSEGDGEDKPASQSQQEPDFMVRPGVPSSKLDVVEMAVGFIKDLKEKNKETARRLKEVQKEVDECRCQRGRGQAAAESGSSSPSTIMEDAAG</sequence>
<organism evidence="3 4">
    <name type="scientific">Chaetomidium leptoderma</name>
    <dbReference type="NCBI Taxonomy" id="669021"/>
    <lineage>
        <taxon>Eukaryota</taxon>
        <taxon>Fungi</taxon>
        <taxon>Dikarya</taxon>
        <taxon>Ascomycota</taxon>
        <taxon>Pezizomycotina</taxon>
        <taxon>Sordariomycetes</taxon>
        <taxon>Sordariomycetidae</taxon>
        <taxon>Sordariales</taxon>
        <taxon>Chaetomiaceae</taxon>
        <taxon>Chaetomidium</taxon>
    </lineage>
</organism>
<comment type="caution">
    <text evidence="3">The sequence shown here is derived from an EMBL/GenBank/DDBJ whole genome shotgun (WGS) entry which is preliminary data.</text>
</comment>
<dbReference type="Gene3D" id="4.10.280.10">
    <property type="entry name" value="Helix-loop-helix DNA-binding domain"/>
    <property type="match status" value="1"/>
</dbReference>
<feature type="region of interest" description="Disordered" evidence="1">
    <location>
        <begin position="148"/>
        <end position="188"/>
    </location>
</feature>